<evidence type="ECO:0000256" key="3">
    <source>
        <dbReference type="ARBA" id="ARBA00022729"/>
    </source>
</evidence>
<dbReference type="Proteomes" id="UP000029278">
    <property type="component" value="Unassembled WGS sequence"/>
</dbReference>
<proteinExistence type="inferred from homology"/>
<protein>
    <submittedName>
        <fullName evidence="5">Periplasmic binding s and sugar binding domain of LacI family protein</fullName>
    </submittedName>
</protein>
<dbReference type="SUPFAM" id="SSF53822">
    <property type="entry name" value="Periplasmic binding protein-like I"/>
    <property type="match status" value="1"/>
</dbReference>
<dbReference type="CDD" id="cd06314">
    <property type="entry name" value="PBP1_tmGBP"/>
    <property type="match status" value="1"/>
</dbReference>
<keyword evidence="6" id="KW-1185">Reference proteome</keyword>
<dbReference type="PANTHER" id="PTHR46847:SF1">
    <property type="entry name" value="D-ALLOSE-BINDING PERIPLASMIC PROTEIN-RELATED"/>
    <property type="match status" value="1"/>
</dbReference>
<dbReference type="InterPro" id="IPR025997">
    <property type="entry name" value="SBP_2_dom"/>
</dbReference>
<dbReference type="GO" id="GO:0030313">
    <property type="term" value="C:cell envelope"/>
    <property type="evidence" value="ECO:0007669"/>
    <property type="project" value="UniProtKB-SubCell"/>
</dbReference>
<dbReference type="GeneID" id="77006508"/>
<organism evidence="5 6">
    <name type="scientific">Paenibacillus macerans</name>
    <name type="common">Bacillus macerans</name>
    <dbReference type="NCBI Taxonomy" id="44252"/>
    <lineage>
        <taxon>Bacteria</taxon>
        <taxon>Bacillati</taxon>
        <taxon>Bacillota</taxon>
        <taxon>Bacilli</taxon>
        <taxon>Bacillales</taxon>
        <taxon>Paenibacillaceae</taxon>
        <taxon>Paenibacillus</taxon>
    </lineage>
</organism>
<dbReference type="RefSeq" id="WP_036621916.1">
    <property type="nucleotide sequence ID" value="NZ_CP086393.1"/>
</dbReference>
<dbReference type="Gene3D" id="3.40.50.2300">
    <property type="match status" value="2"/>
</dbReference>
<evidence type="ECO:0000259" key="4">
    <source>
        <dbReference type="Pfam" id="PF13407"/>
    </source>
</evidence>
<dbReference type="STRING" id="44252.DJ90_3168"/>
<comment type="subcellular location">
    <subcellularLocation>
        <location evidence="1">Cell envelope</location>
    </subcellularLocation>
</comment>
<evidence type="ECO:0000313" key="6">
    <source>
        <dbReference type="Proteomes" id="UP000029278"/>
    </source>
</evidence>
<dbReference type="EMBL" id="JMQA01000022">
    <property type="protein sequence ID" value="KFN09423.1"/>
    <property type="molecule type" value="Genomic_DNA"/>
</dbReference>
<dbReference type="OrthoDB" id="6196975at2"/>
<dbReference type="Pfam" id="PF13407">
    <property type="entry name" value="Peripla_BP_4"/>
    <property type="match status" value="1"/>
</dbReference>
<evidence type="ECO:0000313" key="5">
    <source>
        <dbReference type="EMBL" id="KFN09423.1"/>
    </source>
</evidence>
<gene>
    <name evidence="5" type="ORF">DJ90_3168</name>
</gene>
<dbReference type="HOGENOM" id="CLU_037628_3_3_9"/>
<comment type="caution">
    <text evidence="5">The sequence shown here is derived from an EMBL/GenBank/DDBJ whole genome shotgun (WGS) entry which is preliminary data.</text>
</comment>
<dbReference type="PATRIC" id="fig|44252.3.peg.2302"/>
<feature type="domain" description="Periplasmic binding protein" evidence="4">
    <location>
        <begin position="53"/>
        <end position="305"/>
    </location>
</feature>
<evidence type="ECO:0000256" key="1">
    <source>
        <dbReference type="ARBA" id="ARBA00004196"/>
    </source>
</evidence>
<sequence>MSNRKWTLILIPVFLPFAWLLLQFTLSSLQIHQFAEQLKTVSPTDGGSGTKVVLISQELDNFFWRSIEQGARKEAEQYGMRLDYIGPGRINPSEQIKLLDKAIAARADAILVQGINDPEYRRLIDKAAGLGIPVITIDTDEPDSQRLAYVGTDNEGAGKRMGELVAKASGERGDIGVVISNERVENQRLRLAGFRSVIGRYPGLRIVEIRSSDISRLQAAQQAQNMLARYPEIRYVVGFSALDGPGILEASERIGSRSLHIFAFDDMAETLEAVRDNKIELTIVQQPVEMGAMAIKLLNDYLKGNDPQEITYTRVYEIHADSSDKTSGDGGR</sequence>
<dbReference type="AlphaFoldDB" id="A0A090ZG86"/>
<reference evidence="5 6" key="1">
    <citation type="submission" date="2014-04" db="EMBL/GenBank/DDBJ databases">
        <authorList>
            <person name="Bishop-Lilly K.A."/>
            <person name="Broomall S.M."/>
            <person name="Chain P.S."/>
            <person name="Chertkov O."/>
            <person name="Coyne S.R."/>
            <person name="Daligault H.E."/>
            <person name="Davenport K.W."/>
            <person name="Erkkila T."/>
            <person name="Frey K.G."/>
            <person name="Gibbons H.S."/>
            <person name="Gu W."/>
            <person name="Jaissle J."/>
            <person name="Johnson S.L."/>
            <person name="Koroleva G.I."/>
            <person name="Ladner J.T."/>
            <person name="Lo C.-C."/>
            <person name="Minogue T.D."/>
            <person name="Munk C."/>
            <person name="Palacios G.F."/>
            <person name="Redden C.L."/>
            <person name="Rosenzweig C.N."/>
            <person name="Scholz M.B."/>
            <person name="Teshima H."/>
            <person name="Xu Y."/>
        </authorList>
    </citation>
    <scope>NUCLEOTIDE SEQUENCE [LARGE SCALE GENOMIC DNA]</scope>
    <source>
        <strain evidence="5 6">8244</strain>
    </source>
</reference>
<dbReference type="InterPro" id="IPR028082">
    <property type="entry name" value="Peripla_BP_I"/>
</dbReference>
<dbReference type="PANTHER" id="PTHR46847">
    <property type="entry name" value="D-ALLOSE-BINDING PERIPLASMIC PROTEIN-RELATED"/>
    <property type="match status" value="1"/>
</dbReference>
<accession>A0A090ZG86</accession>
<dbReference type="GO" id="GO:0030246">
    <property type="term" value="F:carbohydrate binding"/>
    <property type="evidence" value="ECO:0007669"/>
    <property type="project" value="UniProtKB-ARBA"/>
</dbReference>
<comment type="similarity">
    <text evidence="2">Belongs to the bacterial solute-binding protein 2 family.</text>
</comment>
<name>A0A090ZG86_PAEMA</name>
<evidence type="ECO:0000256" key="2">
    <source>
        <dbReference type="ARBA" id="ARBA00007639"/>
    </source>
</evidence>
<keyword evidence="3" id="KW-0732">Signal</keyword>